<feature type="chain" id="PRO_5021794896" description="Transporter" evidence="1">
    <location>
        <begin position="30"/>
        <end position="360"/>
    </location>
</feature>
<keyword evidence="3" id="KW-1185">Reference proteome</keyword>
<dbReference type="RefSeq" id="WP_145066598.1">
    <property type="nucleotide sequence ID" value="NZ_CP036287.1"/>
</dbReference>
<evidence type="ECO:0008006" key="4">
    <source>
        <dbReference type="Google" id="ProtNLM"/>
    </source>
</evidence>
<accession>A0A518BLX3</accession>
<reference evidence="2 3" key="1">
    <citation type="submission" date="2019-02" db="EMBL/GenBank/DDBJ databases">
        <title>Deep-cultivation of Planctomycetes and their phenomic and genomic characterization uncovers novel biology.</title>
        <authorList>
            <person name="Wiegand S."/>
            <person name="Jogler M."/>
            <person name="Boedeker C."/>
            <person name="Pinto D."/>
            <person name="Vollmers J."/>
            <person name="Rivas-Marin E."/>
            <person name="Kohn T."/>
            <person name="Peeters S.H."/>
            <person name="Heuer A."/>
            <person name="Rast P."/>
            <person name="Oberbeckmann S."/>
            <person name="Bunk B."/>
            <person name="Jeske O."/>
            <person name="Meyerdierks A."/>
            <person name="Storesund J.E."/>
            <person name="Kallscheuer N."/>
            <person name="Luecker S."/>
            <person name="Lage O.M."/>
            <person name="Pohl T."/>
            <person name="Merkel B.J."/>
            <person name="Hornburger P."/>
            <person name="Mueller R.-W."/>
            <person name="Bruemmer F."/>
            <person name="Labrenz M."/>
            <person name="Spormann A.M."/>
            <person name="Op den Camp H."/>
            <person name="Overmann J."/>
            <person name="Amann R."/>
            <person name="Jetten M.S.M."/>
            <person name="Mascher T."/>
            <person name="Medema M.H."/>
            <person name="Devos D.P."/>
            <person name="Kaster A.-K."/>
            <person name="Ovreas L."/>
            <person name="Rohde M."/>
            <person name="Galperin M.Y."/>
            <person name="Jogler C."/>
        </authorList>
    </citation>
    <scope>NUCLEOTIDE SEQUENCE [LARGE SCALE GENOMIC DNA]</scope>
    <source>
        <strain evidence="2 3">Pla133</strain>
    </source>
</reference>
<evidence type="ECO:0000256" key="1">
    <source>
        <dbReference type="SAM" id="SignalP"/>
    </source>
</evidence>
<keyword evidence="1" id="KW-0732">Signal</keyword>
<gene>
    <name evidence="2" type="ORF">Pla133_30660</name>
</gene>
<sequence precursor="true">MFDQTRLIRPLRWAAGFSFFALCMPTTEAQEGAWLGINTTPFVSVGFDADHGHWTSDRPDSHAPIGVMGDHVHSKGGWMFSMRYMLMRMNGSRDGTHRLSDSQVLGQGYMVTPTSMDMEMLMFGAMYAPEDWVTLMAMVPYVRKKMSHLTGMGGTFETESEGLGDIRLSGLFPVWRGDHGGLVHLEGGLSLPTGSTSERDATPMSASAKLPYPMQLGSGTTDVVLGATAQRQQDWGSYGAQARGLFRLGENGEDYTLGDVHELTTWAAHRIADDASASLRLAYVQWDDIRGADPELNAAVVPTADPGLRAGQRLDVGLGVNGRLGSARLAAEVLLPLWQDLDGPQLETDLTLVLGLQLSL</sequence>
<dbReference type="Proteomes" id="UP000316921">
    <property type="component" value="Chromosome"/>
</dbReference>
<feature type="signal peptide" evidence="1">
    <location>
        <begin position="1"/>
        <end position="29"/>
    </location>
</feature>
<dbReference type="KEGG" id="pbap:Pla133_30660"/>
<protein>
    <recommendedName>
        <fullName evidence="4">Transporter</fullName>
    </recommendedName>
</protein>
<proteinExistence type="predicted"/>
<evidence type="ECO:0000313" key="2">
    <source>
        <dbReference type="EMBL" id="QDU67975.1"/>
    </source>
</evidence>
<evidence type="ECO:0000313" key="3">
    <source>
        <dbReference type="Proteomes" id="UP000316921"/>
    </source>
</evidence>
<dbReference type="EMBL" id="CP036287">
    <property type="protein sequence ID" value="QDU67975.1"/>
    <property type="molecule type" value="Genomic_DNA"/>
</dbReference>
<dbReference type="AlphaFoldDB" id="A0A518BLX3"/>
<name>A0A518BLX3_9BACT</name>
<organism evidence="2 3">
    <name type="scientific">Engelhardtia mirabilis</name>
    <dbReference type="NCBI Taxonomy" id="2528011"/>
    <lineage>
        <taxon>Bacteria</taxon>
        <taxon>Pseudomonadati</taxon>
        <taxon>Planctomycetota</taxon>
        <taxon>Planctomycetia</taxon>
        <taxon>Planctomycetia incertae sedis</taxon>
        <taxon>Engelhardtia</taxon>
    </lineage>
</organism>